<comment type="caution">
    <text evidence="2">The sequence shown here is derived from an EMBL/GenBank/DDBJ whole genome shotgun (WGS) entry which is preliminary data.</text>
</comment>
<dbReference type="PANTHER" id="PTHR32204:SF0">
    <property type="entry name" value="ATPASE RAVA"/>
    <property type="match status" value="1"/>
</dbReference>
<organism evidence="2 3">
    <name type="scientific">Sorangium atrum</name>
    <dbReference type="NCBI Taxonomy" id="2995308"/>
    <lineage>
        <taxon>Bacteria</taxon>
        <taxon>Pseudomonadati</taxon>
        <taxon>Myxococcota</taxon>
        <taxon>Polyangia</taxon>
        <taxon>Polyangiales</taxon>
        <taxon>Polyangiaceae</taxon>
        <taxon>Sorangium</taxon>
    </lineage>
</organism>
<name>A0ABT5C6R7_9BACT</name>
<reference evidence="2 3" key="1">
    <citation type="submission" date="2023-01" db="EMBL/GenBank/DDBJ databases">
        <title>Minimal conservation of predation-associated metabolite biosynthetic gene clusters underscores biosynthetic potential of Myxococcota including descriptions for ten novel species: Archangium lansinium sp. nov., Myxococcus landrumus sp. nov., Nannocystis bai.</title>
        <authorList>
            <person name="Ahearne A."/>
            <person name="Stevens C."/>
            <person name="Dowd S."/>
        </authorList>
    </citation>
    <scope>NUCLEOTIDE SEQUENCE [LARGE SCALE GENOMIC DNA]</scope>
    <source>
        <strain evidence="2 3">WIWO2</strain>
    </source>
</reference>
<dbReference type="PANTHER" id="PTHR32204">
    <property type="entry name" value="ATPASE RAVA"/>
    <property type="match status" value="1"/>
</dbReference>
<dbReference type="InterPro" id="IPR050513">
    <property type="entry name" value="RavA_ATPases"/>
</dbReference>
<sequence length="304" mass="32867">MPLSGSARAVQCILLAVLSGDHALLVGPPGTTKSALFFGFLSRFPEARKFQTLVSKFGSEDEYFGPVELSSLKNDPCERNLDGRLTGVECAFLDEVFKGSGSASAQIKLAEWDAARADVDRVTLPERIVQELLRIRNELKANGIVVSDRRRIAVTRVLRAATWLDDCAEVELDHLAVHRRRSIRPSRANHMSGLLLAEQDAGSPITGWTVARWMRQATRRAGLAVLEGPHPLRHTVCSHLAMRGGACDAAQGARRAPRRLDETMGHMHPSPSTIALLDGSPAGAVRGENLEQAGVLVGKVSSSA</sequence>
<keyword evidence="3" id="KW-1185">Reference proteome</keyword>
<gene>
    <name evidence="2" type="ORF">POL72_26675</name>
</gene>
<dbReference type="EMBL" id="JAQNDK010000003">
    <property type="protein sequence ID" value="MDC0681353.1"/>
    <property type="molecule type" value="Genomic_DNA"/>
</dbReference>
<dbReference type="InterPro" id="IPR011010">
    <property type="entry name" value="DNA_brk_join_enz"/>
</dbReference>
<feature type="domain" description="MoxR" evidence="1">
    <location>
        <begin position="9"/>
        <end position="101"/>
    </location>
</feature>
<dbReference type="RefSeq" id="WP_272098391.1">
    <property type="nucleotide sequence ID" value="NZ_JAQNDK010000003.1"/>
</dbReference>
<protein>
    <recommendedName>
        <fullName evidence="1">MoxR domain-containing protein</fullName>
    </recommendedName>
</protein>
<dbReference type="Gene3D" id="3.40.50.300">
    <property type="entry name" value="P-loop containing nucleotide triphosphate hydrolases"/>
    <property type="match status" value="1"/>
</dbReference>
<evidence type="ECO:0000259" key="1">
    <source>
        <dbReference type="Pfam" id="PF20030"/>
    </source>
</evidence>
<proteinExistence type="predicted"/>
<evidence type="ECO:0000313" key="2">
    <source>
        <dbReference type="EMBL" id="MDC0681353.1"/>
    </source>
</evidence>
<dbReference type="InterPro" id="IPR027417">
    <property type="entry name" value="P-loop_NTPase"/>
</dbReference>
<evidence type="ECO:0000313" key="3">
    <source>
        <dbReference type="Proteomes" id="UP001217485"/>
    </source>
</evidence>
<dbReference type="SUPFAM" id="SSF56349">
    <property type="entry name" value="DNA breaking-rejoining enzymes"/>
    <property type="match status" value="1"/>
</dbReference>
<dbReference type="Proteomes" id="UP001217485">
    <property type="component" value="Unassembled WGS sequence"/>
</dbReference>
<dbReference type="InterPro" id="IPR045427">
    <property type="entry name" value="MoxR"/>
</dbReference>
<accession>A0ABT5C6R7</accession>
<dbReference type="Pfam" id="PF20030">
    <property type="entry name" value="bpMoxR"/>
    <property type="match status" value="1"/>
</dbReference>